<accession>A0A9K3GS35</accession>
<evidence type="ECO:0000313" key="2">
    <source>
        <dbReference type="Proteomes" id="UP000265618"/>
    </source>
</evidence>
<sequence>EDDEDLIQLQTVSVPVTVGPPSANTSVLTYPVDHYIMR</sequence>
<protein>
    <submittedName>
        <fullName evidence="1">Uncharacterized protein</fullName>
    </submittedName>
</protein>
<name>A0A9K3GS35_9EUKA</name>
<feature type="non-terminal residue" evidence="1">
    <location>
        <position position="1"/>
    </location>
</feature>
<organism evidence="1 2">
    <name type="scientific">Kipferlia bialata</name>
    <dbReference type="NCBI Taxonomy" id="797122"/>
    <lineage>
        <taxon>Eukaryota</taxon>
        <taxon>Metamonada</taxon>
        <taxon>Carpediemonas-like organisms</taxon>
        <taxon>Kipferlia</taxon>
    </lineage>
</organism>
<dbReference type="AlphaFoldDB" id="A0A9K3GS35"/>
<dbReference type="Proteomes" id="UP000265618">
    <property type="component" value="Unassembled WGS sequence"/>
</dbReference>
<gene>
    <name evidence="1" type="ORF">KIPB_016068</name>
</gene>
<dbReference type="EMBL" id="BDIP01009505">
    <property type="protein sequence ID" value="GIQ92351.1"/>
    <property type="molecule type" value="Genomic_DNA"/>
</dbReference>
<comment type="caution">
    <text evidence="1">The sequence shown here is derived from an EMBL/GenBank/DDBJ whole genome shotgun (WGS) entry which is preliminary data.</text>
</comment>
<proteinExistence type="predicted"/>
<reference evidence="1 2" key="1">
    <citation type="journal article" date="2018" name="PLoS ONE">
        <title>The draft genome of Kipferlia bialata reveals reductive genome evolution in fornicate parasites.</title>
        <authorList>
            <person name="Tanifuji G."/>
            <person name="Takabayashi S."/>
            <person name="Kume K."/>
            <person name="Takagi M."/>
            <person name="Nakayama T."/>
            <person name="Kamikawa R."/>
            <person name="Inagaki Y."/>
            <person name="Hashimoto T."/>
        </authorList>
    </citation>
    <scope>NUCLEOTIDE SEQUENCE [LARGE SCALE GENOMIC DNA]</scope>
    <source>
        <strain evidence="1">NY0173</strain>
    </source>
</reference>
<evidence type="ECO:0000313" key="1">
    <source>
        <dbReference type="EMBL" id="GIQ92351.1"/>
    </source>
</evidence>
<keyword evidence="2" id="KW-1185">Reference proteome</keyword>